<proteinExistence type="predicted"/>
<dbReference type="AlphaFoldDB" id="A0A2J6T4A4"/>
<dbReference type="EMBL" id="KZ613843">
    <property type="protein sequence ID" value="PMD57858.1"/>
    <property type="molecule type" value="Genomic_DNA"/>
</dbReference>
<dbReference type="GeneID" id="36591461"/>
<protein>
    <submittedName>
        <fullName evidence="1">Uncharacterized protein</fullName>
    </submittedName>
</protein>
<accession>A0A2J6T4A4</accession>
<sequence length="103" mass="12011">MSYFQHSVEFLGVMKQRSPFIGRDVNALRKELEGGMSRDRREQMRLFVADLKDKRQRLAAEVYWARYPEFVLEGEGKLDYGIGDRFIAADNTAKFGRGRCLLM</sequence>
<reference evidence="1 2" key="1">
    <citation type="submission" date="2016-04" db="EMBL/GenBank/DDBJ databases">
        <title>A degradative enzymes factory behind the ericoid mycorrhizal symbiosis.</title>
        <authorList>
            <consortium name="DOE Joint Genome Institute"/>
            <person name="Martino E."/>
            <person name="Morin E."/>
            <person name="Grelet G."/>
            <person name="Kuo A."/>
            <person name="Kohler A."/>
            <person name="Daghino S."/>
            <person name="Barry K."/>
            <person name="Choi C."/>
            <person name="Cichocki N."/>
            <person name="Clum A."/>
            <person name="Copeland A."/>
            <person name="Hainaut M."/>
            <person name="Haridas S."/>
            <person name="Labutti K."/>
            <person name="Lindquist E."/>
            <person name="Lipzen A."/>
            <person name="Khouja H.-R."/>
            <person name="Murat C."/>
            <person name="Ohm R."/>
            <person name="Olson A."/>
            <person name="Spatafora J."/>
            <person name="Veneault-Fourrey C."/>
            <person name="Henrissat B."/>
            <person name="Grigoriev I."/>
            <person name="Martin F."/>
            <person name="Perotto S."/>
        </authorList>
    </citation>
    <scope>NUCLEOTIDE SEQUENCE [LARGE SCALE GENOMIC DNA]</scope>
    <source>
        <strain evidence="1 2">E</strain>
    </source>
</reference>
<name>A0A2J6T4A4_9HELO</name>
<organism evidence="1 2">
    <name type="scientific">Hyaloscypha bicolor E</name>
    <dbReference type="NCBI Taxonomy" id="1095630"/>
    <lineage>
        <taxon>Eukaryota</taxon>
        <taxon>Fungi</taxon>
        <taxon>Dikarya</taxon>
        <taxon>Ascomycota</taxon>
        <taxon>Pezizomycotina</taxon>
        <taxon>Leotiomycetes</taxon>
        <taxon>Helotiales</taxon>
        <taxon>Hyaloscyphaceae</taxon>
        <taxon>Hyaloscypha</taxon>
        <taxon>Hyaloscypha bicolor</taxon>
    </lineage>
</organism>
<keyword evidence="2" id="KW-1185">Reference proteome</keyword>
<dbReference type="RefSeq" id="XP_024734762.1">
    <property type="nucleotide sequence ID" value="XM_024883384.1"/>
</dbReference>
<dbReference type="Proteomes" id="UP000235371">
    <property type="component" value="Unassembled WGS sequence"/>
</dbReference>
<gene>
    <name evidence="1" type="ORF">K444DRAFT_631590</name>
</gene>
<dbReference type="InParanoid" id="A0A2J6T4A4"/>
<dbReference type="OrthoDB" id="3545889at2759"/>
<evidence type="ECO:0000313" key="1">
    <source>
        <dbReference type="EMBL" id="PMD57858.1"/>
    </source>
</evidence>
<evidence type="ECO:0000313" key="2">
    <source>
        <dbReference type="Proteomes" id="UP000235371"/>
    </source>
</evidence>